<gene>
    <name evidence="2" type="ORF">SAMN05444484_104280</name>
</gene>
<dbReference type="PANTHER" id="PTHR12526">
    <property type="entry name" value="GLYCOSYLTRANSFERASE"/>
    <property type="match status" value="1"/>
</dbReference>
<dbReference type="GO" id="GO:0016757">
    <property type="term" value="F:glycosyltransferase activity"/>
    <property type="evidence" value="ECO:0007669"/>
    <property type="project" value="InterPro"/>
</dbReference>
<evidence type="ECO:0000259" key="1">
    <source>
        <dbReference type="Pfam" id="PF00534"/>
    </source>
</evidence>
<dbReference type="OrthoDB" id="1395864at2"/>
<dbReference type="RefSeq" id="WP_068843862.1">
    <property type="nucleotide sequence ID" value="NZ_FRBT01000004.1"/>
</dbReference>
<evidence type="ECO:0000313" key="3">
    <source>
        <dbReference type="Proteomes" id="UP000184028"/>
    </source>
</evidence>
<proteinExistence type="predicted"/>
<reference evidence="3" key="1">
    <citation type="submission" date="2016-11" db="EMBL/GenBank/DDBJ databases">
        <authorList>
            <person name="Varghese N."/>
            <person name="Submissions S."/>
        </authorList>
    </citation>
    <scope>NUCLEOTIDE SEQUENCE [LARGE SCALE GENOMIC DNA]</scope>
    <source>
        <strain evidence="3">DSM 24724</strain>
    </source>
</reference>
<dbReference type="Proteomes" id="UP000184028">
    <property type="component" value="Unassembled WGS sequence"/>
</dbReference>
<sequence>MKFAIITHVQHIESANQYFGYAPYVREMNIWFKYVDEVIIVAPLKSDNLTKIDVAYKHGNIDFIKVPDFSFNSFNARLKAFFKFPIIFRSVFYAMKNSDHIHLRCPGNMGMIACLVQILFPNKPKTAKYAGNWDPKSKQPYTYKVQKWILKNSFLTRNIDVLVYGDWNNQSKNIKPFFTATYSEPEKEIVEKPSLSNTIEFIFVGSLVSGKNPIYAIKLAKALIENKYKVNLNIYGEGTERFELENYIKANGLENLVVLHGNQNNDILKKAYQKSHFVILPSKSEGWPKAIAEGMFWGCVPIASKVSCVPFMLDYGNRGVLLDMDLEKDVNQIDQIIKDEKSFFAKSSLAVKWSQNYTTDFFEAEIKKLLLK</sequence>
<keyword evidence="3" id="KW-1185">Reference proteome</keyword>
<dbReference type="Gene3D" id="3.40.50.2000">
    <property type="entry name" value="Glycogen Phosphorylase B"/>
    <property type="match status" value="2"/>
</dbReference>
<dbReference type="InterPro" id="IPR001296">
    <property type="entry name" value="Glyco_trans_1"/>
</dbReference>
<organism evidence="2 3">
    <name type="scientific">Flavobacterium chilense</name>
    <dbReference type="NCBI Taxonomy" id="946677"/>
    <lineage>
        <taxon>Bacteria</taxon>
        <taxon>Pseudomonadati</taxon>
        <taxon>Bacteroidota</taxon>
        <taxon>Flavobacteriia</taxon>
        <taxon>Flavobacteriales</taxon>
        <taxon>Flavobacteriaceae</taxon>
        <taxon>Flavobacterium</taxon>
    </lineage>
</organism>
<dbReference type="Pfam" id="PF00534">
    <property type="entry name" value="Glycos_transf_1"/>
    <property type="match status" value="1"/>
</dbReference>
<keyword evidence="2" id="KW-0808">Transferase</keyword>
<dbReference type="SUPFAM" id="SSF53756">
    <property type="entry name" value="UDP-Glycosyltransferase/glycogen phosphorylase"/>
    <property type="match status" value="1"/>
</dbReference>
<name>A0A1M7GNE2_9FLAO</name>
<evidence type="ECO:0000313" key="2">
    <source>
        <dbReference type="EMBL" id="SHM17706.1"/>
    </source>
</evidence>
<dbReference type="EMBL" id="FRBT01000004">
    <property type="protein sequence ID" value="SHM17706.1"/>
    <property type="molecule type" value="Genomic_DNA"/>
</dbReference>
<feature type="domain" description="Glycosyl transferase family 1" evidence="1">
    <location>
        <begin position="194"/>
        <end position="341"/>
    </location>
</feature>
<protein>
    <submittedName>
        <fullName evidence="2">Glycosyltransferase involved in cell wall bisynthesis</fullName>
    </submittedName>
</protein>
<dbReference type="PANTHER" id="PTHR12526:SF630">
    <property type="entry name" value="GLYCOSYLTRANSFERASE"/>
    <property type="match status" value="1"/>
</dbReference>
<dbReference type="AlphaFoldDB" id="A0A1M7GNE2"/>
<dbReference type="STRING" id="946677.SAMN05444484_104280"/>
<accession>A0A1M7GNE2</accession>